<dbReference type="PROSITE" id="PS51257">
    <property type="entry name" value="PROKAR_LIPOPROTEIN"/>
    <property type="match status" value="1"/>
</dbReference>
<keyword evidence="5 6" id="KW-0449">Lipoprotein</keyword>
<dbReference type="GO" id="GO:0016020">
    <property type="term" value="C:membrane"/>
    <property type="evidence" value="ECO:0007669"/>
    <property type="project" value="UniProtKB-SubCell"/>
</dbReference>
<evidence type="ECO:0000313" key="7">
    <source>
        <dbReference type="EMBL" id="OLA37438.1"/>
    </source>
</evidence>
<comment type="caution">
    <text evidence="7">The sequence shown here is derived from an EMBL/GenBank/DDBJ whole genome shotgun (WGS) entry which is preliminary data.</text>
</comment>
<sequence length="276" mass="29895">MKKITKLLLTVALCALTIIAAGCGGDNKAADKKADPNAPVKIGVTAGPHAEIMDNVKKLAEKQGLKIEVVEFSDYVTPNVSLAQGELFANSMQHAPYLAATLKKEPKFELVEAFKTVNFPMAIYSTKYKKVEDIPAGATIGIPNDPSNGARALLVLADKGFIEVKDKNDVSTSVASITKNPKNYKIQELDAASIPKAMGDLDIAVINANYALVAKLNPSKDSLLVERADNPFVNIFVTTKANEKDPRMEQLKKIYTSAENKKFIEDHFKGSITPAF</sequence>
<dbReference type="Pfam" id="PF03180">
    <property type="entry name" value="Lipoprotein_9"/>
    <property type="match status" value="1"/>
</dbReference>
<evidence type="ECO:0000256" key="4">
    <source>
        <dbReference type="ARBA" id="ARBA00023139"/>
    </source>
</evidence>
<organism evidence="7 8">
    <name type="scientific">Phascolarctobacterium succinatutens</name>
    <dbReference type="NCBI Taxonomy" id="626940"/>
    <lineage>
        <taxon>Bacteria</taxon>
        <taxon>Bacillati</taxon>
        <taxon>Bacillota</taxon>
        <taxon>Negativicutes</taxon>
        <taxon>Acidaminococcales</taxon>
        <taxon>Acidaminococcaceae</taxon>
        <taxon>Phascolarctobacterium</taxon>
    </lineage>
</organism>
<keyword evidence="4" id="KW-0564">Palmitate</keyword>
<dbReference type="Gene3D" id="3.40.190.10">
    <property type="entry name" value="Periplasmic binding protein-like II"/>
    <property type="match status" value="2"/>
</dbReference>
<keyword evidence="2" id="KW-0732">Signal</keyword>
<comment type="similarity">
    <text evidence="6">Belongs to the nlpA lipoprotein family.</text>
</comment>
<evidence type="ECO:0000256" key="6">
    <source>
        <dbReference type="PIRNR" id="PIRNR002854"/>
    </source>
</evidence>
<comment type="subcellular location">
    <subcellularLocation>
        <location evidence="1">Membrane</location>
        <topology evidence="1">Lipid-anchor</topology>
    </subcellularLocation>
</comment>
<evidence type="ECO:0000256" key="3">
    <source>
        <dbReference type="ARBA" id="ARBA00023136"/>
    </source>
</evidence>
<dbReference type="Proteomes" id="UP000186777">
    <property type="component" value="Unassembled WGS sequence"/>
</dbReference>
<name>A0A1Q6R4Y9_9FIRM</name>
<protein>
    <recommendedName>
        <fullName evidence="6">Lipoprotein</fullName>
    </recommendedName>
</protein>
<keyword evidence="3" id="KW-0472">Membrane</keyword>
<evidence type="ECO:0000313" key="8">
    <source>
        <dbReference type="Proteomes" id="UP000186777"/>
    </source>
</evidence>
<accession>A0A1Q6R4Y9</accession>
<dbReference type="PANTHER" id="PTHR30429">
    <property type="entry name" value="D-METHIONINE-BINDING LIPOPROTEIN METQ"/>
    <property type="match status" value="1"/>
</dbReference>
<dbReference type="PANTHER" id="PTHR30429:SF1">
    <property type="entry name" value="D-METHIONINE-BINDING LIPOPROTEIN METQ-RELATED"/>
    <property type="match status" value="1"/>
</dbReference>
<dbReference type="SUPFAM" id="SSF53850">
    <property type="entry name" value="Periplasmic binding protein-like II"/>
    <property type="match status" value="1"/>
</dbReference>
<proteinExistence type="inferred from homology"/>
<gene>
    <name evidence="7" type="ORF">BHW43_06320</name>
</gene>
<dbReference type="EMBL" id="MNTG01000030">
    <property type="protein sequence ID" value="OLA37438.1"/>
    <property type="molecule type" value="Genomic_DNA"/>
</dbReference>
<reference evidence="7 8" key="1">
    <citation type="journal article" date="2016" name="Nat. Biotechnol.">
        <title>Measurement of bacterial replication rates in microbial communities.</title>
        <authorList>
            <person name="Brown C.T."/>
            <person name="Olm M.R."/>
            <person name="Thomas B.C."/>
            <person name="Banfield J.F."/>
        </authorList>
    </citation>
    <scope>NUCLEOTIDE SEQUENCE [LARGE SCALE GENOMIC DNA]</scope>
    <source>
        <strain evidence="7">46_33</strain>
    </source>
</reference>
<dbReference type="AlphaFoldDB" id="A0A1Q6R4Y9"/>
<dbReference type="STRING" id="626940.BHW43_06320"/>
<dbReference type="InterPro" id="IPR004872">
    <property type="entry name" value="Lipoprotein_NlpA"/>
</dbReference>
<evidence type="ECO:0000256" key="2">
    <source>
        <dbReference type="ARBA" id="ARBA00022729"/>
    </source>
</evidence>
<dbReference type="PIRSF" id="PIRSF002854">
    <property type="entry name" value="MetQ"/>
    <property type="match status" value="1"/>
</dbReference>
<dbReference type="RefSeq" id="WP_293807393.1">
    <property type="nucleotide sequence ID" value="NZ_CAJLOJ010000002.1"/>
</dbReference>
<evidence type="ECO:0000256" key="5">
    <source>
        <dbReference type="ARBA" id="ARBA00023288"/>
    </source>
</evidence>
<evidence type="ECO:0000256" key="1">
    <source>
        <dbReference type="ARBA" id="ARBA00004635"/>
    </source>
</evidence>